<protein>
    <submittedName>
        <fullName evidence="2">MFS phosphate transporter</fullName>
    </submittedName>
</protein>
<proteinExistence type="predicted"/>
<sequence>MSAMLELNQNWTSVPYESCYPQSNQLPKGKNTIIIYSQDHLGRKQQQHDQQGWNRGSQCLSDQTNCSKRWTQAIDAATRATTQPQPFQGPEWTKRIHHRH</sequence>
<comment type="caution">
    <text evidence="2">The sequence shown here is derived from an EMBL/GenBank/DDBJ whole genome shotgun (WGS) entry which is preliminary data.</text>
</comment>
<feature type="compositionally biased region" description="Polar residues" evidence="1">
    <location>
        <begin position="48"/>
        <end position="60"/>
    </location>
</feature>
<evidence type="ECO:0000313" key="2">
    <source>
        <dbReference type="EMBL" id="GAT29745.1"/>
    </source>
</evidence>
<feature type="region of interest" description="Disordered" evidence="1">
    <location>
        <begin position="41"/>
        <end position="60"/>
    </location>
</feature>
<accession>A0A146FWA1</accession>
<dbReference type="AlphaFoldDB" id="A0A146FWA1"/>
<feature type="region of interest" description="Disordered" evidence="1">
    <location>
        <begin position="78"/>
        <end position="100"/>
    </location>
</feature>
<name>A0A146FWA1_ASPKA</name>
<evidence type="ECO:0000256" key="1">
    <source>
        <dbReference type="SAM" id="MobiDB-lite"/>
    </source>
</evidence>
<reference evidence="2 3" key="1">
    <citation type="journal article" date="2016" name="DNA Res.">
        <title>Genome sequence of Aspergillus luchuensis NBRC 4314.</title>
        <authorList>
            <person name="Yamada O."/>
            <person name="Machida M."/>
            <person name="Hosoyama A."/>
            <person name="Goto M."/>
            <person name="Takahashi T."/>
            <person name="Futagami T."/>
            <person name="Yamagata Y."/>
            <person name="Takeuchi M."/>
            <person name="Kobayashi T."/>
            <person name="Koike H."/>
            <person name="Abe K."/>
            <person name="Asai K."/>
            <person name="Arita M."/>
            <person name="Fujita N."/>
            <person name="Fukuda K."/>
            <person name="Higa K."/>
            <person name="Horikawa H."/>
            <person name="Ishikawa T."/>
            <person name="Jinno K."/>
            <person name="Kato Y."/>
            <person name="Kirimura K."/>
            <person name="Mizutani O."/>
            <person name="Nakasone K."/>
            <person name="Sano M."/>
            <person name="Shiraishi Y."/>
            <person name="Tsukahara M."/>
            <person name="Gomi K."/>
        </authorList>
    </citation>
    <scope>NUCLEOTIDE SEQUENCE [LARGE SCALE GENOMIC DNA]</scope>
    <source>
        <strain evidence="2 3">RIB 2604</strain>
    </source>
</reference>
<dbReference type="Proteomes" id="UP000075230">
    <property type="component" value="Unassembled WGS sequence"/>
</dbReference>
<evidence type="ECO:0000313" key="3">
    <source>
        <dbReference type="Proteomes" id="UP000075230"/>
    </source>
</evidence>
<gene>
    <name evidence="2" type="ORF">RIB2604_03100780</name>
</gene>
<reference evidence="3" key="2">
    <citation type="submission" date="2016-02" db="EMBL/GenBank/DDBJ databases">
        <title>Genome sequencing of Aspergillus luchuensis NBRC 4314.</title>
        <authorList>
            <person name="Yamada O."/>
        </authorList>
    </citation>
    <scope>NUCLEOTIDE SEQUENCE [LARGE SCALE GENOMIC DNA]</scope>
    <source>
        <strain evidence="3">RIB 2604</strain>
    </source>
</reference>
<organism evidence="2 3">
    <name type="scientific">Aspergillus kawachii</name>
    <name type="common">White koji mold</name>
    <name type="synonym">Aspergillus awamori var. kawachi</name>
    <dbReference type="NCBI Taxonomy" id="1069201"/>
    <lineage>
        <taxon>Eukaryota</taxon>
        <taxon>Fungi</taxon>
        <taxon>Dikarya</taxon>
        <taxon>Ascomycota</taxon>
        <taxon>Pezizomycotina</taxon>
        <taxon>Eurotiomycetes</taxon>
        <taxon>Eurotiomycetidae</taxon>
        <taxon>Eurotiales</taxon>
        <taxon>Aspergillaceae</taxon>
        <taxon>Aspergillus</taxon>
        <taxon>Aspergillus subgen. Circumdati</taxon>
    </lineage>
</organism>
<dbReference type="EMBL" id="BCWF01000030">
    <property type="protein sequence ID" value="GAT29745.1"/>
    <property type="molecule type" value="Genomic_DNA"/>
</dbReference>